<dbReference type="InterPro" id="IPR050235">
    <property type="entry name" value="CK1_Ser-Thr_kinase"/>
</dbReference>
<gene>
    <name evidence="1" type="ORF">NQ314_002322</name>
</gene>
<name>A0AAV8ZRU6_9CUCU</name>
<reference evidence="1" key="1">
    <citation type="journal article" date="2023" name="Insect Mol. Biol.">
        <title>Genome sequencing provides insights into the evolution of gene families encoding plant cell wall-degrading enzymes in longhorned beetles.</title>
        <authorList>
            <person name="Shin N.R."/>
            <person name="Okamura Y."/>
            <person name="Kirsch R."/>
            <person name="Pauchet Y."/>
        </authorList>
    </citation>
    <scope>NUCLEOTIDE SEQUENCE</scope>
    <source>
        <strain evidence="1">RBIC_L_NR</strain>
    </source>
</reference>
<dbReference type="Proteomes" id="UP001162156">
    <property type="component" value="Unassembled WGS sequence"/>
</dbReference>
<organism evidence="1 2">
    <name type="scientific">Rhamnusium bicolor</name>
    <dbReference type="NCBI Taxonomy" id="1586634"/>
    <lineage>
        <taxon>Eukaryota</taxon>
        <taxon>Metazoa</taxon>
        <taxon>Ecdysozoa</taxon>
        <taxon>Arthropoda</taxon>
        <taxon>Hexapoda</taxon>
        <taxon>Insecta</taxon>
        <taxon>Pterygota</taxon>
        <taxon>Neoptera</taxon>
        <taxon>Endopterygota</taxon>
        <taxon>Coleoptera</taxon>
        <taxon>Polyphaga</taxon>
        <taxon>Cucujiformia</taxon>
        <taxon>Chrysomeloidea</taxon>
        <taxon>Cerambycidae</taxon>
        <taxon>Lepturinae</taxon>
        <taxon>Rhagiini</taxon>
        <taxon>Rhamnusium</taxon>
    </lineage>
</organism>
<keyword evidence="2" id="KW-1185">Reference proteome</keyword>
<dbReference type="SUPFAM" id="SSF56112">
    <property type="entry name" value="Protein kinase-like (PK-like)"/>
    <property type="match status" value="1"/>
</dbReference>
<protein>
    <recommendedName>
        <fullName evidence="3">Protein kinase domain-containing protein</fullName>
    </recommendedName>
</protein>
<dbReference type="InterPro" id="IPR011009">
    <property type="entry name" value="Kinase-like_dom_sf"/>
</dbReference>
<evidence type="ECO:0000313" key="2">
    <source>
        <dbReference type="Proteomes" id="UP001162156"/>
    </source>
</evidence>
<evidence type="ECO:0008006" key="3">
    <source>
        <dbReference type="Google" id="ProtNLM"/>
    </source>
</evidence>
<dbReference type="AlphaFoldDB" id="A0AAV8ZRU6"/>
<accession>A0AAV8ZRU6</accession>
<dbReference type="Gene3D" id="1.10.510.10">
    <property type="entry name" value="Transferase(Phosphotransferase) domain 1"/>
    <property type="match status" value="1"/>
</dbReference>
<comment type="caution">
    <text evidence="1">The sequence shown here is derived from an EMBL/GenBank/DDBJ whole genome shotgun (WGS) entry which is preliminary data.</text>
</comment>
<sequence length="214" mass="25004">MSIGKAEKAKTVFPPRRPVRVINTRTSQKKPKRTCTRNLRPVGNFRYVDDIPYLDEVLNMHENKLQSDTICHKQKDQKTNNSDTVYLLDYGLASKYLLSTGEHREFCTDERRAHAGTVLFCSRDAHKGVPSRRSDLESLAYNMVYWLTGSLPWLDVVGQPEEVEKKKTRCFRNLKSFLELSFNNDYPKVLLEFFNYLNELQFEVCYFLVGIKCM</sequence>
<evidence type="ECO:0000313" key="1">
    <source>
        <dbReference type="EMBL" id="KAJ8968372.1"/>
    </source>
</evidence>
<proteinExistence type="predicted"/>
<dbReference type="EMBL" id="JANEYF010000718">
    <property type="protein sequence ID" value="KAJ8968372.1"/>
    <property type="molecule type" value="Genomic_DNA"/>
</dbReference>
<dbReference type="PANTHER" id="PTHR11909">
    <property type="entry name" value="CASEIN KINASE-RELATED"/>
    <property type="match status" value="1"/>
</dbReference>